<dbReference type="AlphaFoldDB" id="J9D3N3"/>
<protein>
    <recommendedName>
        <fullName evidence="3">CMP/dCMP-type deaminase domain-containing protein</fullName>
    </recommendedName>
</protein>
<gene>
    <name evidence="1" type="ORF">EDEG_03405</name>
</gene>
<dbReference type="GO" id="GO:0006139">
    <property type="term" value="P:nucleobase-containing compound metabolic process"/>
    <property type="evidence" value="ECO:0007669"/>
    <property type="project" value="UniProtKB-ARBA"/>
</dbReference>
<name>J9D3N3_EDHAE</name>
<evidence type="ECO:0000313" key="1">
    <source>
        <dbReference type="EMBL" id="EJW02149.1"/>
    </source>
</evidence>
<dbReference type="VEuPathDB" id="MicrosporidiaDB:EDEG_03405"/>
<reference evidence="1 2" key="1">
    <citation type="submission" date="2011-08" db="EMBL/GenBank/DDBJ databases">
        <authorList>
            <person name="Liu Z.J."/>
            <person name="Shi F.L."/>
            <person name="Lu J.Q."/>
            <person name="Li M."/>
            <person name="Wang Z.L."/>
        </authorList>
    </citation>
    <scope>NUCLEOTIDE SEQUENCE [LARGE SCALE GENOMIC DNA]</scope>
    <source>
        <strain evidence="1 2">USNM 41457</strain>
    </source>
</reference>
<dbReference type="EMBL" id="AFBI03000087">
    <property type="protein sequence ID" value="EJW02149.1"/>
    <property type="molecule type" value="Genomic_DNA"/>
</dbReference>
<reference evidence="2" key="2">
    <citation type="submission" date="2015-07" db="EMBL/GenBank/DDBJ databases">
        <title>Contrasting host-pathogen interactions and genome evolution in two generalist and specialist microsporidian pathogens of mosquitoes.</title>
        <authorList>
            <consortium name="The Broad Institute Genomics Platform"/>
            <consortium name="The Broad Institute Genome Sequencing Center for Infectious Disease"/>
            <person name="Cuomo C.A."/>
            <person name="Sanscrainte N.D."/>
            <person name="Goldberg J.M."/>
            <person name="Heiman D."/>
            <person name="Young S."/>
            <person name="Zeng Q."/>
            <person name="Becnel J.J."/>
            <person name="Birren B.W."/>
        </authorList>
    </citation>
    <scope>NUCLEOTIDE SEQUENCE [LARGE SCALE GENOMIC DNA]</scope>
    <source>
        <strain evidence="2">USNM 41457</strain>
    </source>
</reference>
<dbReference type="HOGENOM" id="CLU_1970541_0_0_1"/>
<evidence type="ECO:0000313" key="2">
    <source>
        <dbReference type="Proteomes" id="UP000003163"/>
    </source>
</evidence>
<dbReference type="Proteomes" id="UP000003163">
    <property type="component" value="Unassembled WGS sequence"/>
</dbReference>
<dbReference type="GO" id="GO:0003824">
    <property type="term" value="F:catalytic activity"/>
    <property type="evidence" value="ECO:0007669"/>
    <property type="project" value="InterPro"/>
</dbReference>
<keyword evidence="2" id="KW-1185">Reference proteome</keyword>
<dbReference type="Gene3D" id="3.40.140.10">
    <property type="entry name" value="Cytidine Deaminase, domain 2"/>
    <property type="match status" value="1"/>
</dbReference>
<accession>J9D3N3</accession>
<dbReference type="OrthoDB" id="1701769at2759"/>
<dbReference type="InParanoid" id="J9D3N3"/>
<sequence>MCTQDISYKATDFYFQFFSNNAIHNDEKTLLGKLGNKTILNKKSNHLNFYVNLEPCGMCMEILHQFKCCYFYTCRNNIFLGNIVLKINSNNKRFFFDDEERSINLQELFYKRENHNAPDDIRECNGA</sequence>
<organism evidence="1 2">
    <name type="scientific">Edhazardia aedis (strain USNM 41457)</name>
    <name type="common">Microsporidian parasite</name>
    <dbReference type="NCBI Taxonomy" id="1003232"/>
    <lineage>
        <taxon>Eukaryota</taxon>
        <taxon>Fungi</taxon>
        <taxon>Fungi incertae sedis</taxon>
        <taxon>Microsporidia</taxon>
        <taxon>Edhazardia</taxon>
    </lineage>
</organism>
<dbReference type="SUPFAM" id="SSF53927">
    <property type="entry name" value="Cytidine deaminase-like"/>
    <property type="match status" value="1"/>
</dbReference>
<comment type="caution">
    <text evidence="1">The sequence shown here is derived from an EMBL/GenBank/DDBJ whole genome shotgun (WGS) entry which is preliminary data.</text>
</comment>
<dbReference type="InterPro" id="IPR016193">
    <property type="entry name" value="Cytidine_deaminase-like"/>
</dbReference>
<evidence type="ECO:0008006" key="3">
    <source>
        <dbReference type="Google" id="ProtNLM"/>
    </source>
</evidence>
<proteinExistence type="predicted"/>